<keyword evidence="2" id="KW-1185">Reference proteome</keyword>
<evidence type="ECO:0008006" key="3">
    <source>
        <dbReference type="Google" id="ProtNLM"/>
    </source>
</evidence>
<evidence type="ECO:0000313" key="1">
    <source>
        <dbReference type="EMBL" id="KAL1504860.1"/>
    </source>
</evidence>
<name>A0AB34IS98_PRYPA</name>
<dbReference type="AlphaFoldDB" id="A0AB34IS98"/>
<dbReference type="Proteomes" id="UP001515480">
    <property type="component" value="Unassembled WGS sequence"/>
</dbReference>
<organism evidence="1 2">
    <name type="scientific">Prymnesium parvum</name>
    <name type="common">Toxic golden alga</name>
    <dbReference type="NCBI Taxonomy" id="97485"/>
    <lineage>
        <taxon>Eukaryota</taxon>
        <taxon>Haptista</taxon>
        <taxon>Haptophyta</taxon>
        <taxon>Prymnesiophyceae</taxon>
        <taxon>Prymnesiales</taxon>
        <taxon>Prymnesiaceae</taxon>
        <taxon>Prymnesium</taxon>
    </lineage>
</organism>
<evidence type="ECO:0000313" key="2">
    <source>
        <dbReference type="Proteomes" id="UP001515480"/>
    </source>
</evidence>
<gene>
    <name evidence="1" type="ORF">AB1Y20_008630</name>
</gene>
<dbReference type="EMBL" id="JBGBPQ010000019">
    <property type="protein sequence ID" value="KAL1504860.1"/>
    <property type="molecule type" value="Genomic_DNA"/>
</dbReference>
<accession>A0AB34IS98</accession>
<reference evidence="1 2" key="1">
    <citation type="journal article" date="2024" name="Science">
        <title>Giant polyketide synthase enzymes in the biosynthesis of giant marine polyether toxins.</title>
        <authorList>
            <person name="Fallon T.R."/>
            <person name="Shende V.V."/>
            <person name="Wierzbicki I.H."/>
            <person name="Pendleton A.L."/>
            <person name="Watervoot N.F."/>
            <person name="Auber R.P."/>
            <person name="Gonzalez D.J."/>
            <person name="Wisecaver J.H."/>
            <person name="Moore B.S."/>
        </authorList>
    </citation>
    <scope>NUCLEOTIDE SEQUENCE [LARGE SCALE GENOMIC DNA]</scope>
    <source>
        <strain evidence="1 2">12B1</strain>
    </source>
</reference>
<proteinExistence type="predicted"/>
<dbReference type="SUPFAM" id="SSF51197">
    <property type="entry name" value="Clavaminate synthase-like"/>
    <property type="match status" value="1"/>
</dbReference>
<dbReference type="Gene3D" id="2.60.120.620">
    <property type="entry name" value="q2cbj1_9rhob like domain"/>
    <property type="match status" value="1"/>
</dbReference>
<protein>
    <recommendedName>
        <fullName evidence="3">Fe2OG dioxygenase domain-containing protein</fullName>
    </recommendedName>
</protein>
<comment type="caution">
    <text evidence="1">The sequence shown here is derived from an EMBL/GenBank/DDBJ whole genome shotgun (WGS) entry which is preliminary data.</text>
</comment>
<sequence>MSPARAIPFALWSIAYRAAAPQIRLLGPSATRRFLVILSAIALLLRDAEAARGLAHRLYRPRLPSPEHAQQTDVVRLPRFVSDEEIASLHRLAAAVRAESGEVERSNGLEAGSWKTVFINHRLSELLPDLHRKLFDAAHTIDSAHWGGVLLGRRSLNLRCAEYHTVLQRGGLPIERHYDYGSLVTIDLMLTDTSEFTGGQFQTLQADGEMKSYEFERGDALLFLSHKYHCVTPVRSGRRSVFVSEIWDGVERRCPCRCNDPWGPCLCRFEKLYLRHTPVAFEQIPPPLDPTESAAQD</sequence>